<evidence type="ECO:0000313" key="1">
    <source>
        <dbReference type="EMBL" id="WAR05958.1"/>
    </source>
</evidence>
<keyword evidence="2" id="KW-1185">Reference proteome</keyword>
<gene>
    <name evidence="1" type="ORF">MAR_021327</name>
</gene>
<proteinExistence type="predicted"/>
<sequence length="107" mass="12172">MSAEIKDKVKLAPKTSIFGQLDHTLRTKPNMTTLAAESCIIETGLIEKGFQICLNKCAKSIEQAQEQKIESGRLEKLYRQQEIYIESIINHGLWQSQAVDDNMILTY</sequence>
<protein>
    <submittedName>
        <fullName evidence="1">Uncharacterized protein</fullName>
    </submittedName>
</protein>
<reference evidence="1" key="1">
    <citation type="submission" date="2022-11" db="EMBL/GenBank/DDBJ databases">
        <title>Centuries of genome instability and evolution in soft-shell clam transmissible cancer (bioRxiv).</title>
        <authorList>
            <person name="Hart S.F.M."/>
            <person name="Yonemitsu M.A."/>
            <person name="Giersch R.M."/>
            <person name="Beal B.F."/>
            <person name="Arriagada G."/>
            <person name="Davis B.W."/>
            <person name="Ostrander E.A."/>
            <person name="Goff S.P."/>
            <person name="Metzger M.J."/>
        </authorList>
    </citation>
    <scope>NUCLEOTIDE SEQUENCE</scope>
    <source>
        <strain evidence="1">MELC-2E11</strain>
        <tissue evidence="1">Siphon/mantle</tissue>
    </source>
</reference>
<organism evidence="1 2">
    <name type="scientific">Mya arenaria</name>
    <name type="common">Soft-shell clam</name>
    <dbReference type="NCBI Taxonomy" id="6604"/>
    <lineage>
        <taxon>Eukaryota</taxon>
        <taxon>Metazoa</taxon>
        <taxon>Spiralia</taxon>
        <taxon>Lophotrochozoa</taxon>
        <taxon>Mollusca</taxon>
        <taxon>Bivalvia</taxon>
        <taxon>Autobranchia</taxon>
        <taxon>Heteroconchia</taxon>
        <taxon>Euheterodonta</taxon>
        <taxon>Imparidentia</taxon>
        <taxon>Neoheterodontei</taxon>
        <taxon>Myida</taxon>
        <taxon>Myoidea</taxon>
        <taxon>Myidae</taxon>
        <taxon>Mya</taxon>
    </lineage>
</organism>
<name>A0ABY7E7B9_MYAAR</name>
<evidence type="ECO:0000313" key="2">
    <source>
        <dbReference type="Proteomes" id="UP001164746"/>
    </source>
</evidence>
<dbReference type="EMBL" id="CP111016">
    <property type="protein sequence ID" value="WAR05958.1"/>
    <property type="molecule type" value="Genomic_DNA"/>
</dbReference>
<dbReference type="Proteomes" id="UP001164746">
    <property type="component" value="Chromosome 5"/>
</dbReference>
<accession>A0ABY7E7B9</accession>